<sequence>KAGGSEAALAEVLCAVAAALSPPRTSAECSDGAGGGQGAILECVDDAAQKLQRQVRSLLLQLLLDWKAKGFDCGTIRMVLAYVQRQLSAFEGRIGDLSLAAAGLQWLAIQKAVQDLLQPCSSQQSASDTKQKKRRHMLPHNTAKPAALRALSFLGGSGTHKQVRAYLRRHPEMLQGADAANLERILKSIRLVKWCEQRGKNEEGEKIFCLAAPCPRGVIRAENGFTATLQSRSAQSSFRGPRRLCPQAAKRDYEKLVQLHKTMTSKAMVSYVNAWPGAHVGKISKGS</sequence>
<accession>A0A812YB60</accession>
<reference evidence="1" key="1">
    <citation type="submission" date="2021-02" db="EMBL/GenBank/DDBJ databases">
        <authorList>
            <person name="Dougan E. K."/>
            <person name="Rhodes N."/>
            <person name="Thang M."/>
            <person name="Chan C."/>
        </authorList>
    </citation>
    <scope>NUCLEOTIDE SEQUENCE</scope>
</reference>
<dbReference type="OrthoDB" id="185373at2759"/>
<dbReference type="Proteomes" id="UP000649617">
    <property type="component" value="Unassembled WGS sequence"/>
</dbReference>
<gene>
    <name evidence="1" type="ORF">SPIL2461_LOCUS22553</name>
</gene>
<dbReference type="AlphaFoldDB" id="A0A812YB60"/>
<name>A0A812YB60_SYMPI</name>
<feature type="non-terminal residue" evidence="1">
    <location>
        <position position="287"/>
    </location>
</feature>
<proteinExistence type="predicted"/>
<organism evidence="1 2">
    <name type="scientific">Symbiodinium pilosum</name>
    <name type="common">Dinoflagellate</name>
    <dbReference type="NCBI Taxonomy" id="2952"/>
    <lineage>
        <taxon>Eukaryota</taxon>
        <taxon>Sar</taxon>
        <taxon>Alveolata</taxon>
        <taxon>Dinophyceae</taxon>
        <taxon>Suessiales</taxon>
        <taxon>Symbiodiniaceae</taxon>
        <taxon>Symbiodinium</taxon>
    </lineage>
</organism>
<keyword evidence="2" id="KW-1185">Reference proteome</keyword>
<comment type="caution">
    <text evidence="1">The sequence shown here is derived from an EMBL/GenBank/DDBJ whole genome shotgun (WGS) entry which is preliminary data.</text>
</comment>
<dbReference type="EMBL" id="CAJNIZ010047426">
    <property type="protein sequence ID" value="CAE7767774.1"/>
    <property type="molecule type" value="Genomic_DNA"/>
</dbReference>
<feature type="non-terminal residue" evidence="1">
    <location>
        <position position="1"/>
    </location>
</feature>
<protein>
    <submittedName>
        <fullName evidence="1">Uncharacterized protein</fullName>
    </submittedName>
</protein>
<evidence type="ECO:0000313" key="1">
    <source>
        <dbReference type="EMBL" id="CAE7767774.1"/>
    </source>
</evidence>
<evidence type="ECO:0000313" key="2">
    <source>
        <dbReference type="Proteomes" id="UP000649617"/>
    </source>
</evidence>